<accession>A0A382WD62</accession>
<gene>
    <name evidence="2" type="ORF">METZ01_LOCUS409304</name>
</gene>
<proteinExistence type="predicted"/>
<evidence type="ECO:0000256" key="1">
    <source>
        <dbReference type="SAM" id="Phobius"/>
    </source>
</evidence>
<feature type="transmembrane region" description="Helical" evidence="1">
    <location>
        <begin position="190"/>
        <end position="213"/>
    </location>
</feature>
<keyword evidence="1" id="KW-0812">Transmembrane</keyword>
<reference evidence="2" key="1">
    <citation type="submission" date="2018-05" db="EMBL/GenBank/DDBJ databases">
        <authorList>
            <person name="Lanie J.A."/>
            <person name="Ng W.-L."/>
            <person name="Kazmierczak K.M."/>
            <person name="Andrzejewski T.M."/>
            <person name="Davidsen T.M."/>
            <person name="Wayne K.J."/>
            <person name="Tettelin H."/>
            <person name="Glass J.I."/>
            <person name="Rusch D."/>
            <person name="Podicherti R."/>
            <person name="Tsui H.-C.T."/>
            <person name="Winkler M.E."/>
        </authorList>
    </citation>
    <scope>NUCLEOTIDE SEQUENCE</scope>
</reference>
<keyword evidence="1" id="KW-0472">Membrane</keyword>
<feature type="non-terminal residue" evidence="2">
    <location>
        <position position="229"/>
    </location>
</feature>
<evidence type="ECO:0000313" key="2">
    <source>
        <dbReference type="EMBL" id="SVD56450.1"/>
    </source>
</evidence>
<keyword evidence="1" id="KW-1133">Transmembrane helix</keyword>
<name>A0A382WD62_9ZZZZ</name>
<organism evidence="2">
    <name type="scientific">marine metagenome</name>
    <dbReference type="NCBI Taxonomy" id="408172"/>
    <lineage>
        <taxon>unclassified sequences</taxon>
        <taxon>metagenomes</taxon>
        <taxon>ecological metagenomes</taxon>
    </lineage>
</organism>
<protein>
    <recommendedName>
        <fullName evidence="3">Single cache domain-containing protein</fullName>
    </recommendedName>
</protein>
<dbReference type="EMBL" id="UINC01158746">
    <property type="protein sequence ID" value="SVD56450.1"/>
    <property type="molecule type" value="Genomic_DNA"/>
</dbReference>
<evidence type="ECO:0008006" key="3">
    <source>
        <dbReference type="Google" id="ProtNLM"/>
    </source>
</evidence>
<dbReference type="AlphaFoldDB" id="A0A382WD62"/>
<sequence length="229" mass="24732">MSLRTKMSLGVTFIVVLLTGGFTLQSVRRQSETMRSELLKRGQALFASAARSGGVDLQLGDKARIRQRIPLLLEEPDVSYVLVLDMNDEPIVFGGRIGPSGSEGAAWEASRAFAAGIPAFPKSRDNRRVEPKKLVVQGSKVFQLSAALIDMTEVIDESDPLAPSVERLKKLGTLHLGLSMARTNQAIDGMILRSLAIGAIVLVAALLLLAFVIELILRPIRAMTDAADL</sequence>